<dbReference type="Proteomes" id="UP000464054">
    <property type="component" value="Chromosome"/>
</dbReference>
<proteinExistence type="predicted"/>
<reference evidence="2" key="1">
    <citation type="submission" date="2019-11" db="EMBL/GenBank/DDBJ databases">
        <authorList>
            <person name="Jee S."/>
        </authorList>
    </citation>
    <scope>NUCLEOTIDE SEQUENCE [LARGE SCALE GENOMIC DNA]</scope>
    <source>
        <strain evidence="2">PZ1</strain>
    </source>
</reference>
<dbReference type="RefSeq" id="WP_161546895.1">
    <property type="nucleotide sequence ID" value="NZ_CP046377.1"/>
</dbReference>
<sequence length="55" mass="6129">MPGADNTTDQWSAEAQLAVIIETATFSEAELAHYCRQKGLYPEQIGQWKQGVFAQ</sequence>
<protein>
    <recommendedName>
        <fullName evidence="3">Transposase</fullName>
    </recommendedName>
</protein>
<evidence type="ECO:0000313" key="2">
    <source>
        <dbReference type="Proteomes" id="UP000464054"/>
    </source>
</evidence>
<gene>
    <name evidence="1" type="ORF">GMX10_14245</name>
</gene>
<evidence type="ECO:0008006" key="3">
    <source>
        <dbReference type="Google" id="ProtNLM"/>
    </source>
</evidence>
<evidence type="ECO:0000313" key="1">
    <source>
        <dbReference type="EMBL" id="QHQ25100.1"/>
    </source>
</evidence>
<dbReference type="AlphaFoldDB" id="A0AAP9IHQ1"/>
<accession>A0AAP9IHQ1</accession>
<dbReference type="EMBL" id="CP046377">
    <property type="protein sequence ID" value="QHQ25100.1"/>
    <property type="molecule type" value="Genomic_DNA"/>
</dbReference>
<organism evidence="1 2">
    <name type="scientific">Pectobacterium parvum</name>
    <dbReference type="NCBI Taxonomy" id="2778550"/>
    <lineage>
        <taxon>Bacteria</taxon>
        <taxon>Pseudomonadati</taxon>
        <taxon>Pseudomonadota</taxon>
        <taxon>Gammaproteobacteria</taxon>
        <taxon>Enterobacterales</taxon>
        <taxon>Pectobacteriaceae</taxon>
        <taxon>Pectobacterium</taxon>
    </lineage>
</organism>
<name>A0AAP9IHQ1_9GAMM</name>